<evidence type="ECO:0000313" key="1">
    <source>
        <dbReference type="EMBL" id="SMF43249.1"/>
    </source>
</evidence>
<comment type="caution">
    <text evidence="1">The sequence shown here is derived from an EMBL/GenBank/DDBJ whole genome shotgun (WGS) entry which is preliminary data.</text>
</comment>
<gene>
    <name evidence="1" type="ORF">SAMN02744124_03048</name>
</gene>
<organism evidence="1 2">
    <name type="scientific">Paenibacillus barengoltzii J12</name>
    <dbReference type="NCBI Taxonomy" id="935846"/>
    <lineage>
        <taxon>Bacteria</taxon>
        <taxon>Bacillati</taxon>
        <taxon>Bacillota</taxon>
        <taxon>Bacilli</taxon>
        <taxon>Bacillales</taxon>
        <taxon>Paenibacillaceae</taxon>
        <taxon>Paenibacillus</taxon>
    </lineage>
</organism>
<reference evidence="1 2" key="1">
    <citation type="submission" date="2017-04" db="EMBL/GenBank/DDBJ databases">
        <authorList>
            <person name="Varghese N."/>
            <person name="Submissions S."/>
        </authorList>
    </citation>
    <scope>NUCLEOTIDE SEQUENCE [LARGE SCALE GENOMIC DNA]</scope>
    <source>
        <strain evidence="1 2">J12</strain>
    </source>
</reference>
<protein>
    <submittedName>
        <fullName evidence="1">YwhD family protein</fullName>
    </submittedName>
</protein>
<keyword evidence="2" id="KW-1185">Reference proteome</keyword>
<dbReference type="EMBL" id="FXAE01000034">
    <property type="protein sequence ID" value="SMF43249.1"/>
    <property type="molecule type" value="Genomic_DNA"/>
</dbReference>
<sequence>MRNMEGIMDQTPKSGKKIFALNIISNDEKSKHKGFGAGSIDLNSMSPVIIDGDEVYIDVGAMHAKSKVEKGIKFSTNREDVPNGRQVWIVWVAVDRGPEGQFYGGMTACEMLIDTEARRGWKILADHVNKMDYALKRRVILDGLSKEQKAGLKQLLIETNEEWWDRSPEELKAALDA</sequence>
<accession>A0ABY1M1Y1</accession>
<dbReference type="InterPro" id="IPR014852">
    <property type="entry name" value="YwhD"/>
</dbReference>
<evidence type="ECO:0000313" key="2">
    <source>
        <dbReference type="Proteomes" id="UP000192939"/>
    </source>
</evidence>
<name>A0ABY1M1Y1_9BACL</name>
<proteinExistence type="predicted"/>
<dbReference type="Pfam" id="PF08741">
    <property type="entry name" value="YwhD"/>
    <property type="match status" value="1"/>
</dbReference>
<dbReference type="Proteomes" id="UP000192939">
    <property type="component" value="Unassembled WGS sequence"/>
</dbReference>